<dbReference type="AlphaFoldDB" id="A0A7X2M043"/>
<proteinExistence type="predicted"/>
<sequence length="157" mass="17545">MEDMKDMEDMESIREEVINQEIISYNISTKEQKRIDVPEFQSHDLSIFDGSLIYFTIVNGQELLVTPYSVVDNSVGKAYTIQLSGDNGDMGGLITTINDGKLYLASSQMNPSLNRNADVIVADADTGETLYRGEVILENSSKEAKQIKVHLHEILVK</sequence>
<evidence type="ECO:0000313" key="1">
    <source>
        <dbReference type="EMBL" id="MRX72682.1"/>
    </source>
</evidence>
<accession>A0A7X2M043</accession>
<dbReference type="Proteomes" id="UP000448867">
    <property type="component" value="Unassembled WGS sequence"/>
</dbReference>
<gene>
    <name evidence="1" type="ORF">GJU40_11035</name>
</gene>
<name>A0A7X2M043_9BACI</name>
<reference evidence="1 2" key="1">
    <citation type="submission" date="2019-11" db="EMBL/GenBank/DDBJ databases">
        <title>Bacillus lacus genome.</title>
        <authorList>
            <person name="Allen C.J."/>
            <person name="Newman J.D."/>
        </authorList>
    </citation>
    <scope>NUCLEOTIDE SEQUENCE [LARGE SCALE GENOMIC DNA]</scope>
    <source>
        <strain evidence="1 2">KCTC 33946</strain>
    </source>
</reference>
<dbReference type="EMBL" id="WKKI01000019">
    <property type="protein sequence ID" value="MRX72682.1"/>
    <property type="molecule type" value="Genomic_DNA"/>
</dbReference>
<evidence type="ECO:0000313" key="2">
    <source>
        <dbReference type="Proteomes" id="UP000448867"/>
    </source>
</evidence>
<comment type="caution">
    <text evidence="1">The sequence shown here is derived from an EMBL/GenBank/DDBJ whole genome shotgun (WGS) entry which is preliminary data.</text>
</comment>
<organism evidence="1 2">
    <name type="scientific">Metabacillus lacus</name>
    <dbReference type="NCBI Taxonomy" id="1983721"/>
    <lineage>
        <taxon>Bacteria</taxon>
        <taxon>Bacillati</taxon>
        <taxon>Bacillota</taxon>
        <taxon>Bacilli</taxon>
        <taxon>Bacillales</taxon>
        <taxon>Bacillaceae</taxon>
        <taxon>Metabacillus</taxon>
    </lineage>
</organism>
<dbReference type="RefSeq" id="WP_170289384.1">
    <property type="nucleotide sequence ID" value="NZ_WKKI01000019.1"/>
</dbReference>
<protein>
    <submittedName>
        <fullName evidence="1">Uncharacterized protein</fullName>
    </submittedName>
</protein>
<keyword evidence="2" id="KW-1185">Reference proteome</keyword>